<evidence type="ECO:0000256" key="3">
    <source>
        <dbReference type="ARBA" id="ARBA00023163"/>
    </source>
</evidence>
<dbReference type="InterPro" id="IPR001034">
    <property type="entry name" value="DeoR_HTH"/>
</dbReference>
<dbReference type="InterPro" id="IPR014036">
    <property type="entry name" value="DeoR-like_C"/>
</dbReference>
<comment type="caution">
    <text evidence="5">The sequence shown here is derived from an EMBL/GenBank/DDBJ whole genome shotgun (WGS) entry which is preliminary data.</text>
</comment>
<accession>K6UMB5</accession>
<reference evidence="5 6" key="1">
    <citation type="submission" date="2012-08" db="EMBL/GenBank/DDBJ databases">
        <title>Whole genome shotgun sequence of Austwickia chelonae NBRC 105200.</title>
        <authorList>
            <person name="Yoshida I."/>
            <person name="Hosoyama A."/>
            <person name="Tsuchikane K."/>
            <person name="Katsumata H."/>
            <person name="Ando Y."/>
            <person name="Ohji S."/>
            <person name="Hamada M."/>
            <person name="Tamura T."/>
            <person name="Yamazoe A."/>
            <person name="Yamazaki S."/>
            <person name="Fujita N."/>
        </authorList>
    </citation>
    <scope>NUCLEOTIDE SEQUENCE [LARGE SCALE GENOMIC DNA]</scope>
    <source>
        <strain evidence="5 6">NBRC 105200</strain>
    </source>
</reference>
<keyword evidence="1" id="KW-0805">Transcription regulation</keyword>
<dbReference type="EMBL" id="BAGZ01000008">
    <property type="protein sequence ID" value="GAB77966.1"/>
    <property type="molecule type" value="Genomic_DNA"/>
</dbReference>
<evidence type="ECO:0000313" key="5">
    <source>
        <dbReference type="EMBL" id="GAB77966.1"/>
    </source>
</evidence>
<dbReference type="SMART" id="SM01134">
    <property type="entry name" value="DeoRC"/>
    <property type="match status" value="1"/>
</dbReference>
<dbReference type="STRING" id="100225.SAMN05421595_0477"/>
<keyword evidence="6" id="KW-1185">Reference proteome</keyword>
<sequence length="265" mass="28012">MADNTSGRSHRWAALLDLLSERGRLSVTEACAELGVSEATIRRDFGLLADQQLATRTHGGVVATTVAYDLPARYRSSTPDDAKSRIAQRAADLLPAGAVVGLNGGTTTTDVAHRIASRPDLAQHETATLTVVTNALNIAGQLVLRPYLRCVSLGGIARPESYEVTGPLAASVMEQLWLDVAILGVAAFSARNGATCGHEEEAAIGRIMAERSDRVVVVATGAKIGRHAFARMIDSDDIDTLVTDDSADPEELTALQEKGTEIILA</sequence>
<dbReference type="AlphaFoldDB" id="K6UMB5"/>
<feature type="domain" description="HTH deoR-type" evidence="4">
    <location>
        <begin position="8"/>
        <end position="63"/>
    </location>
</feature>
<proteinExistence type="predicted"/>
<dbReference type="RefSeq" id="WP_006502718.1">
    <property type="nucleotide sequence ID" value="NZ_BAGZ01000008.1"/>
</dbReference>
<dbReference type="PANTHER" id="PTHR30363:SF44">
    <property type="entry name" value="AGA OPERON TRANSCRIPTIONAL REPRESSOR-RELATED"/>
    <property type="match status" value="1"/>
</dbReference>
<dbReference type="InterPro" id="IPR018356">
    <property type="entry name" value="Tscrpt_reg_HTH_DeoR_CS"/>
</dbReference>
<evidence type="ECO:0000256" key="2">
    <source>
        <dbReference type="ARBA" id="ARBA00023125"/>
    </source>
</evidence>
<dbReference type="PROSITE" id="PS00894">
    <property type="entry name" value="HTH_DEOR_1"/>
    <property type="match status" value="1"/>
</dbReference>
<dbReference type="OrthoDB" id="7688673at2"/>
<dbReference type="InterPro" id="IPR050313">
    <property type="entry name" value="Carb_Metab_HTH_regulators"/>
</dbReference>
<dbReference type="Gene3D" id="3.40.50.1360">
    <property type="match status" value="1"/>
</dbReference>
<evidence type="ECO:0000256" key="1">
    <source>
        <dbReference type="ARBA" id="ARBA00023015"/>
    </source>
</evidence>
<dbReference type="GO" id="GO:0003677">
    <property type="term" value="F:DNA binding"/>
    <property type="evidence" value="ECO:0007669"/>
    <property type="project" value="UniProtKB-KW"/>
</dbReference>
<evidence type="ECO:0000259" key="4">
    <source>
        <dbReference type="PROSITE" id="PS51000"/>
    </source>
</evidence>
<keyword evidence="2" id="KW-0238">DNA-binding</keyword>
<dbReference type="eggNOG" id="COG1349">
    <property type="taxonomic scope" value="Bacteria"/>
</dbReference>
<organism evidence="5 6">
    <name type="scientific">Austwickia chelonae NBRC 105200</name>
    <dbReference type="NCBI Taxonomy" id="1184607"/>
    <lineage>
        <taxon>Bacteria</taxon>
        <taxon>Bacillati</taxon>
        <taxon>Actinomycetota</taxon>
        <taxon>Actinomycetes</taxon>
        <taxon>Micrococcales</taxon>
        <taxon>Dermatophilaceae</taxon>
        <taxon>Austwickia</taxon>
    </lineage>
</organism>
<dbReference type="SUPFAM" id="SSF46785">
    <property type="entry name" value="Winged helix' DNA-binding domain"/>
    <property type="match status" value="1"/>
</dbReference>
<dbReference type="PRINTS" id="PR00037">
    <property type="entry name" value="HTHLACR"/>
</dbReference>
<dbReference type="InterPro" id="IPR037171">
    <property type="entry name" value="NagB/RpiA_transferase-like"/>
</dbReference>
<dbReference type="SMART" id="SM00420">
    <property type="entry name" value="HTH_DEOR"/>
    <property type="match status" value="1"/>
</dbReference>
<dbReference type="Pfam" id="PF08220">
    <property type="entry name" value="HTH_DeoR"/>
    <property type="match status" value="1"/>
</dbReference>
<dbReference type="Proteomes" id="UP000008495">
    <property type="component" value="Unassembled WGS sequence"/>
</dbReference>
<name>K6UMB5_9MICO</name>
<dbReference type="Pfam" id="PF00455">
    <property type="entry name" value="DeoRC"/>
    <property type="match status" value="1"/>
</dbReference>
<dbReference type="GO" id="GO:0003700">
    <property type="term" value="F:DNA-binding transcription factor activity"/>
    <property type="evidence" value="ECO:0007669"/>
    <property type="project" value="InterPro"/>
</dbReference>
<dbReference type="PANTHER" id="PTHR30363">
    <property type="entry name" value="HTH-TYPE TRANSCRIPTIONAL REGULATOR SRLR-RELATED"/>
    <property type="match status" value="1"/>
</dbReference>
<dbReference type="InterPro" id="IPR036390">
    <property type="entry name" value="WH_DNA-bd_sf"/>
</dbReference>
<dbReference type="SUPFAM" id="SSF100950">
    <property type="entry name" value="NagB/RpiA/CoA transferase-like"/>
    <property type="match status" value="1"/>
</dbReference>
<keyword evidence="3" id="KW-0804">Transcription</keyword>
<protein>
    <submittedName>
        <fullName evidence="5">Putative DeoR family transcriptional regulator</fullName>
    </submittedName>
</protein>
<dbReference type="PROSITE" id="PS51000">
    <property type="entry name" value="HTH_DEOR_2"/>
    <property type="match status" value="1"/>
</dbReference>
<evidence type="ECO:0000313" key="6">
    <source>
        <dbReference type="Proteomes" id="UP000008495"/>
    </source>
</evidence>
<gene>
    <name evidence="5" type="ORF">AUCHE_08_02090</name>
</gene>